<sequence length="81" mass="8642">MEAGSELARRSVSAVKHSRATKNIFTGACKKPKALPISLLGPQTNYNSGAHLSGRQPPLVTGFSAWMLAVLNSRESSYVPT</sequence>
<proteinExistence type="predicted"/>
<dbReference type="Proteomes" id="UP000280455">
    <property type="component" value="Chromosome"/>
</dbReference>
<evidence type="ECO:0000313" key="1">
    <source>
        <dbReference type="EMBL" id="AZE30215.1"/>
    </source>
</evidence>
<dbReference type="AlphaFoldDB" id="A0AAD1E7D4"/>
<accession>A0AAD1E7D4</accession>
<protein>
    <submittedName>
        <fullName evidence="1">Uncharacterized protein</fullName>
    </submittedName>
</protein>
<gene>
    <name evidence="1" type="ORF">C4K07_3430</name>
</gene>
<organism evidence="1 2">
    <name type="scientific">Pseudomonas chlororaphis subsp. aureofaciens</name>
    <dbReference type="NCBI Taxonomy" id="587851"/>
    <lineage>
        <taxon>Bacteria</taxon>
        <taxon>Pseudomonadati</taxon>
        <taxon>Pseudomonadota</taxon>
        <taxon>Gammaproteobacteria</taxon>
        <taxon>Pseudomonadales</taxon>
        <taxon>Pseudomonadaceae</taxon>
        <taxon>Pseudomonas</taxon>
    </lineage>
</organism>
<reference evidence="1 2" key="1">
    <citation type="submission" date="2018-03" db="EMBL/GenBank/DDBJ databases">
        <title>Diversity of phytobeneficial traits revealed by whole-genome analysis of worldwide-isolated phenazine-producing Pseudomonas spp.</title>
        <authorList>
            <person name="Biessy A."/>
            <person name="Novinscak A."/>
            <person name="Blom J."/>
            <person name="Leger G."/>
            <person name="Thomashow L.S."/>
            <person name="Cazorla F.M."/>
            <person name="Josic D."/>
            <person name="Filion M."/>
        </authorList>
    </citation>
    <scope>NUCLEOTIDE SEQUENCE [LARGE SCALE GENOMIC DNA]</scope>
    <source>
        <strain evidence="1 2">ChPhzS24</strain>
    </source>
</reference>
<dbReference type="EMBL" id="CP027750">
    <property type="protein sequence ID" value="AZE30215.1"/>
    <property type="molecule type" value="Genomic_DNA"/>
</dbReference>
<name>A0AAD1E7D4_9PSED</name>
<evidence type="ECO:0000313" key="2">
    <source>
        <dbReference type="Proteomes" id="UP000280455"/>
    </source>
</evidence>